<dbReference type="CDD" id="cd05301">
    <property type="entry name" value="GDH"/>
    <property type="match status" value="1"/>
</dbReference>
<keyword evidence="7" id="KW-1185">Reference proteome</keyword>
<organism evidence="6 7">
    <name type="scientific">Lentibacillus kimchii</name>
    <dbReference type="NCBI Taxonomy" id="1542911"/>
    <lineage>
        <taxon>Bacteria</taxon>
        <taxon>Bacillati</taxon>
        <taxon>Bacillota</taxon>
        <taxon>Bacilli</taxon>
        <taxon>Bacillales</taxon>
        <taxon>Bacillaceae</taxon>
        <taxon>Lentibacillus</taxon>
    </lineage>
</organism>
<dbReference type="SUPFAM" id="SSF52283">
    <property type="entry name" value="Formate/glycerate dehydrogenase catalytic domain-like"/>
    <property type="match status" value="1"/>
</dbReference>
<comment type="similarity">
    <text evidence="1 3">Belongs to the D-isomer specific 2-hydroxyacid dehydrogenase family.</text>
</comment>
<comment type="caution">
    <text evidence="6">The sequence shown here is derived from an EMBL/GenBank/DDBJ whole genome shotgun (WGS) entry which is preliminary data.</text>
</comment>
<dbReference type="PANTHER" id="PTHR10996:SF283">
    <property type="entry name" value="GLYOXYLATE_HYDROXYPYRUVATE REDUCTASE B"/>
    <property type="match status" value="1"/>
</dbReference>
<dbReference type="Proteomes" id="UP001596620">
    <property type="component" value="Unassembled WGS sequence"/>
</dbReference>
<dbReference type="InterPro" id="IPR036291">
    <property type="entry name" value="NAD(P)-bd_dom_sf"/>
</dbReference>
<dbReference type="GO" id="GO:0016491">
    <property type="term" value="F:oxidoreductase activity"/>
    <property type="evidence" value="ECO:0007669"/>
    <property type="project" value="UniProtKB-KW"/>
</dbReference>
<dbReference type="Pfam" id="PF00389">
    <property type="entry name" value="2-Hacid_dh"/>
    <property type="match status" value="1"/>
</dbReference>
<dbReference type="EMBL" id="JBHTGR010000004">
    <property type="protein sequence ID" value="MFC7746081.1"/>
    <property type="molecule type" value="Genomic_DNA"/>
</dbReference>
<sequence>MKPVIYVTRKVPEDVLQSYRALFNIRMWEETEQPVPRSVLLREISQADGLLCMLTESIDQECLAAAKNLKVVANMAVGYDNVNVEAAHERGIVVTNTPDVLTETTADLTFALLSATARRIVEASDYIRNGNWTNWSPYLLAGSDIHGKTIGIAGLGKIGEAVARRAKGFGMSILYHNRSRKEKAEQELGAVYKGFTEMLQESDFVVSLVPLTDETAAMFDETAFQNMKSSAIFINVSRGGTMDEEALLQALTTQRIRAAGLDVFAEEPISPEHPLLGLQNVVCLPHIGSASETARTKMLELCLTNLNAVLHGQEPLTPVP</sequence>
<evidence type="ECO:0000256" key="3">
    <source>
        <dbReference type="RuleBase" id="RU003719"/>
    </source>
</evidence>
<reference evidence="7" key="1">
    <citation type="journal article" date="2019" name="Int. J. Syst. Evol. Microbiol.">
        <title>The Global Catalogue of Microorganisms (GCM) 10K type strain sequencing project: providing services to taxonomists for standard genome sequencing and annotation.</title>
        <authorList>
            <consortium name="The Broad Institute Genomics Platform"/>
            <consortium name="The Broad Institute Genome Sequencing Center for Infectious Disease"/>
            <person name="Wu L."/>
            <person name="Ma J."/>
        </authorList>
    </citation>
    <scope>NUCLEOTIDE SEQUENCE [LARGE SCALE GENOMIC DNA]</scope>
    <source>
        <strain evidence="7">JCM 30234</strain>
    </source>
</reference>
<feature type="domain" description="D-isomer specific 2-hydroxyacid dehydrogenase catalytic" evidence="4">
    <location>
        <begin position="6"/>
        <end position="319"/>
    </location>
</feature>
<evidence type="ECO:0000313" key="6">
    <source>
        <dbReference type="EMBL" id="MFC7746081.1"/>
    </source>
</evidence>
<proteinExistence type="inferred from homology"/>
<evidence type="ECO:0000313" key="7">
    <source>
        <dbReference type="Proteomes" id="UP001596620"/>
    </source>
</evidence>
<gene>
    <name evidence="6" type="ORF">ACFQU8_02350</name>
</gene>
<dbReference type="Pfam" id="PF02826">
    <property type="entry name" value="2-Hacid_dh_C"/>
    <property type="match status" value="1"/>
</dbReference>
<name>A0ABW2USL1_9BACI</name>
<dbReference type="Gene3D" id="3.40.50.720">
    <property type="entry name" value="NAD(P)-binding Rossmann-like Domain"/>
    <property type="match status" value="2"/>
</dbReference>
<evidence type="ECO:0000259" key="4">
    <source>
        <dbReference type="Pfam" id="PF00389"/>
    </source>
</evidence>
<protein>
    <submittedName>
        <fullName evidence="6">2-hydroxyacid dehydrogenase</fullName>
        <ecNumber evidence="6">1.1.1.-</ecNumber>
    </submittedName>
</protein>
<dbReference type="InterPro" id="IPR050223">
    <property type="entry name" value="D-isomer_2-hydroxyacid_DH"/>
</dbReference>
<dbReference type="InterPro" id="IPR006140">
    <property type="entry name" value="D-isomer_DH_NAD-bd"/>
</dbReference>
<dbReference type="InterPro" id="IPR006139">
    <property type="entry name" value="D-isomer_2_OHA_DH_cat_dom"/>
</dbReference>
<evidence type="ECO:0000256" key="1">
    <source>
        <dbReference type="ARBA" id="ARBA00005854"/>
    </source>
</evidence>
<evidence type="ECO:0000256" key="2">
    <source>
        <dbReference type="ARBA" id="ARBA00023002"/>
    </source>
</evidence>
<feature type="domain" description="D-isomer specific 2-hydroxyacid dehydrogenase NAD-binding" evidence="5">
    <location>
        <begin position="110"/>
        <end position="288"/>
    </location>
</feature>
<dbReference type="RefSeq" id="WP_382357563.1">
    <property type="nucleotide sequence ID" value="NZ_JBHTGR010000004.1"/>
</dbReference>
<dbReference type="PANTHER" id="PTHR10996">
    <property type="entry name" value="2-HYDROXYACID DEHYDROGENASE-RELATED"/>
    <property type="match status" value="1"/>
</dbReference>
<keyword evidence="2 3" id="KW-0560">Oxidoreductase</keyword>
<dbReference type="EC" id="1.1.1.-" evidence="6"/>
<evidence type="ECO:0000259" key="5">
    <source>
        <dbReference type="Pfam" id="PF02826"/>
    </source>
</evidence>
<accession>A0ABW2USL1</accession>
<dbReference type="SUPFAM" id="SSF51735">
    <property type="entry name" value="NAD(P)-binding Rossmann-fold domains"/>
    <property type="match status" value="1"/>
</dbReference>